<evidence type="ECO:0000313" key="5">
    <source>
        <dbReference type="EMBL" id="VVE74040.1"/>
    </source>
</evidence>
<keyword evidence="6" id="KW-1185">Reference proteome</keyword>
<dbReference type="InterPro" id="IPR004846">
    <property type="entry name" value="T2SS/T3SS_dom"/>
</dbReference>
<feature type="domain" description="Type II/III secretion system secretin-like" evidence="4">
    <location>
        <begin position="305"/>
        <end position="436"/>
    </location>
</feature>
<dbReference type="GO" id="GO:0015627">
    <property type="term" value="C:type II protein secretion system complex"/>
    <property type="evidence" value="ECO:0007669"/>
    <property type="project" value="TreeGrafter"/>
</dbReference>
<accession>A0A5E5APJ6</accession>
<protein>
    <submittedName>
        <fullName evidence="5">Type II secretory pathway, component PulD</fullName>
    </submittedName>
</protein>
<dbReference type="Pfam" id="PF00263">
    <property type="entry name" value="Secretin"/>
    <property type="match status" value="1"/>
</dbReference>
<feature type="compositionally biased region" description="Basic and acidic residues" evidence="2">
    <location>
        <begin position="476"/>
        <end position="491"/>
    </location>
</feature>
<sequence length="564" mass="61333">MRLALLVSVLAFSMPAYSNEGKSTPAPIDFTGFAPDEEYSPLDYSSHPMLEAEQKRAAQERSRRSRAQRPANGSFDFQLVSVSQLVTLLYGEAVKTPYVIAPEVLQDQRLVSFRYNTKHGDLKAFLSMFLDSLGFGVETRSGVDFVFKRRDVETAVEPDRDTFVYHPQYRDTAYLSRLASPLFQGRFTVNREIAAPADARVGGEVTPGSAASLIDQRGDTLLFHGTPAEIAALKRLLPQLDTPMGEVSVRSAAYEVVNSTERGSAFQLALDLLSKGLGIEVTIDGDKFGNAIRLKAGDFSTVVSALSKDTRFQVINSPNLRIRSGAKGRLTVGQKVPVLKSVSYPRGGGEPVQSVEYHSSGVIFELAPTVKDRIIDLRVTQQISDFVKTTTGVNNSPTLNTREVSTEISLHDGDLILMGGLTTNKSTDNRTGLAFLPRFLDSYSDAASNTEILLMLQVERVRATSVGSVGADVDAEDAHEPNREVRADDARPSAPRATEQRVALPTSAEAPTSSTHPLIENRLAVSPVREVAMMQEKATRRAAPAARRGEDGGGARSAPLDLYQ</sequence>
<dbReference type="RefSeq" id="WP_174991103.1">
    <property type="nucleotide sequence ID" value="NZ_CABPSP010000018.1"/>
</dbReference>
<evidence type="ECO:0000256" key="1">
    <source>
        <dbReference type="RuleBase" id="RU004003"/>
    </source>
</evidence>
<dbReference type="GO" id="GO:0009306">
    <property type="term" value="P:protein secretion"/>
    <property type="evidence" value="ECO:0007669"/>
    <property type="project" value="InterPro"/>
</dbReference>
<feature type="region of interest" description="Disordered" evidence="2">
    <location>
        <begin position="471"/>
        <end position="564"/>
    </location>
</feature>
<comment type="similarity">
    <text evidence="1">Belongs to the bacterial secretin family.</text>
</comment>
<dbReference type="EMBL" id="CABPSP010000018">
    <property type="protein sequence ID" value="VVE74040.1"/>
    <property type="molecule type" value="Genomic_DNA"/>
</dbReference>
<gene>
    <name evidence="5" type="ORF">PAN31117_04833</name>
</gene>
<evidence type="ECO:0000259" key="4">
    <source>
        <dbReference type="Pfam" id="PF00263"/>
    </source>
</evidence>
<dbReference type="PRINTS" id="PR01032">
    <property type="entry name" value="PHAGEIV"/>
</dbReference>
<organism evidence="5 6">
    <name type="scientific">Pandoraea anapnoica</name>
    <dbReference type="NCBI Taxonomy" id="2508301"/>
    <lineage>
        <taxon>Bacteria</taxon>
        <taxon>Pseudomonadati</taxon>
        <taxon>Pseudomonadota</taxon>
        <taxon>Betaproteobacteria</taxon>
        <taxon>Burkholderiales</taxon>
        <taxon>Burkholderiaceae</taxon>
        <taxon>Pandoraea</taxon>
    </lineage>
</organism>
<evidence type="ECO:0000256" key="3">
    <source>
        <dbReference type="SAM" id="SignalP"/>
    </source>
</evidence>
<keyword evidence="3" id="KW-0732">Signal</keyword>
<evidence type="ECO:0000256" key="2">
    <source>
        <dbReference type="SAM" id="MobiDB-lite"/>
    </source>
</evidence>
<dbReference type="PANTHER" id="PTHR30332">
    <property type="entry name" value="PROBABLE GENERAL SECRETION PATHWAY PROTEIN D"/>
    <property type="match status" value="1"/>
</dbReference>
<name>A0A5E5APJ6_9BURK</name>
<dbReference type="AlphaFoldDB" id="A0A5E5APJ6"/>
<feature type="chain" id="PRO_5022689675" evidence="3">
    <location>
        <begin position="19"/>
        <end position="564"/>
    </location>
</feature>
<evidence type="ECO:0000313" key="6">
    <source>
        <dbReference type="Proteomes" id="UP000383122"/>
    </source>
</evidence>
<reference evidence="5 6" key="1">
    <citation type="submission" date="2019-08" db="EMBL/GenBank/DDBJ databases">
        <authorList>
            <person name="Peeters C."/>
        </authorList>
    </citation>
    <scope>NUCLEOTIDE SEQUENCE [LARGE SCALE GENOMIC DNA]</scope>
    <source>
        <strain evidence="5 6">LMG 31117</strain>
    </source>
</reference>
<dbReference type="InterPro" id="IPR050810">
    <property type="entry name" value="Bact_Secretion_Sys_Channel"/>
</dbReference>
<dbReference type="PANTHER" id="PTHR30332:SF17">
    <property type="entry name" value="TYPE IV PILIATION SYSTEM PROTEIN DR_0774-RELATED"/>
    <property type="match status" value="1"/>
</dbReference>
<feature type="signal peptide" evidence="3">
    <location>
        <begin position="1"/>
        <end position="18"/>
    </location>
</feature>
<proteinExistence type="inferred from homology"/>
<dbReference type="Proteomes" id="UP000383122">
    <property type="component" value="Unassembled WGS sequence"/>
</dbReference>